<keyword evidence="2" id="KW-1185">Reference proteome</keyword>
<dbReference type="Proteomes" id="UP000724584">
    <property type="component" value="Unassembled WGS sequence"/>
</dbReference>
<evidence type="ECO:0000313" key="2">
    <source>
        <dbReference type="Proteomes" id="UP000724584"/>
    </source>
</evidence>
<sequence>MASTAHTITEALDTMKHAIPLPEYENPNGKQTASELGDTTRKYSAPAFAIELNVSVWTAIGHGVLQDIEQGNLTPRLDKQYINEKEVSMTDNNEADVVHAAEIHLLHPVHQALDLCPTVSQSVRVYSEVQRNKMRTDMSYHKIKGNNPGSTPMAVIEFKRRGILHHDKFMDGPVKNVRSGAANPPRPTNAEINAFKKEAFAANQSEMTLFEDNALKCMMQI</sequence>
<comment type="caution">
    <text evidence="1">The sequence shown here is derived from an EMBL/GenBank/DDBJ whole genome shotgun (WGS) entry which is preliminary data.</text>
</comment>
<organism evidence="1 2">
    <name type="scientific">Chaetomium tenue</name>
    <dbReference type="NCBI Taxonomy" id="1854479"/>
    <lineage>
        <taxon>Eukaryota</taxon>
        <taxon>Fungi</taxon>
        <taxon>Dikarya</taxon>
        <taxon>Ascomycota</taxon>
        <taxon>Pezizomycotina</taxon>
        <taxon>Sordariomycetes</taxon>
        <taxon>Sordariomycetidae</taxon>
        <taxon>Sordariales</taxon>
        <taxon>Chaetomiaceae</taxon>
        <taxon>Chaetomium</taxon>
    </lineage>
</organism>
<reference evidence="1 2" key="1">
    <citation type="journal article" date="2021" name="Nat. Commun.">
        <title>Genetic determinants of endophytism in the Arabidopsis root mycobiome.</title>
        <authorList>
            <person name="Mesny F."/>
            <person name="Miyauchi S."/>
            <person name="Thiergart T."/>
            <person name="Pickel B."/>
            <person name="Atanasova L."/>
            <person name="Karlsson M."/>
            <person name="Huettel B."/>
            <person name="Barry K.W."/>
            <person name="Haridas S."/>
            <person name="Chen C."/>
            <person name="Bauer D."/>
            <person name="Andreopoulos W."/>
            <person name="Pangilinan J."/>
            <person name="LaButti K."/>
            <person name="Riley R."/>
            <person name="Lipzen A."/>
            <person name="Clum A."/>
            <person name="Drula E."/>
            <person name="Henrissat B."/>
            <person name="Kohler A."/>
            <person name="Grigoriev I.V."/>
            <person name="Martin F.M."/>
            <person name="Hacquard S."/>
        </authorList>
    </citation>
    <scope>NUCLEOTIDE SEQUENCE [LARGE SCALE GENOMIC DNA]</scope>
    <source>
        <strain evidence="1 2">MPI-SDFR-AT-0079</strain>
    </source>
</reference>
<protein>
    <submittedName>
        <fullName evidence="1">Uncharacterized protein</fullName>
    </submittedName>
</protein>
<evidence type="ECO:0000313" key="1">
    <source>
        <dbReference type="EMBL" id="KAH6640218.1"/>
    </source>
</evidence>
<dbReference type="EMBL" id="JAGIZQ010000002">
    <property type="protein sequence ID" value="KAH6640218.1"/>
    <property type="molecule type" value="Genomic_DNA"/>
</dbReference>
<gene>
    <name evidence="1" type="ORF">F5144DRAFT_544439</name>
</gene>
<proteinExistence type="predicted"/>
<name>A0ACB7PGM6_9PEZI</name>
<accession>A0ACB7PGM6</accession>